<reference evidence="7 8" key="1">
    <citation type="submission" date="2017-07" db="EMBL/GenBank/DDBJ databases">
        <title>Complete Genome Sequence of the cosmetic ferment Vitreoscilla filiformis (ATCC15551).</title>
        <authorList>
            <person name="Contreras S."/>
            <person name="Sagory-Zalkind P."/>
            <person name="Blanquart H."/>
            <person name="Iltis A."/>
            <person name="Morand S.C."/>
        </authorList>
    </citation>
    <scope>NUCLEOTIDE SEQUENCE [LARGE SCALE GENOMIC DNA]</scope>
    <source>
        <strain evidence="7 8">ATCC 15551</strain>
    </source>
</reference>
<evidence type="ECO:0000256" key="3">
    <source>
        <dbReference type="ARBA" id="ARBA00022989"/>
    </source>
</evidence>
<feature type="transmembrane region" description="Helical" evidence="5">
    <location>
        <begin position="24"/>
        <end position="44"/>
    </location>
</feature>
<dbReference type="Pfam" id="PF04138">
    <property type="entry name" value="GtrA_DPMS_TM"/>
    <property type="match status" value="1"/>
</dbReference>
<keyword evidence="2 5" id="KW-0812">Transmembrane</keyword>
<evidence type="ECO:0000313" key="8">
    <source>
        <dbReference type="Proteomes" id="UP000199729"/>
    </source>
</evidence>
<dbReference type="KEGG" id="vff:VITFI_CDS3039"/>
<evidence type="ECO:0000313" key="7">
    <source>
        <dbReference type="EMBL" id="ASM78816.1"/>
    </source>
</evidence>
<sequence length="130" mass="14423">MVGGLNTGFGYSLFALSYLSLRAWLPHMVILVISHVLAVSFSFFTHSRWVFTDTGTSTWRHVGQAWVRFQVSYLGLLGLGLIVNAMLLRYVTPSVWWAQAGATGIGVLAGYWIHRHFVFQHATAAKPASP</sequence>
<dbReference type="GO" id="GO:0016020">
    <property type="term" value="C:membrane"/>
    <property type="evidence" value="ECO:0007669"/>
    <property type="project" value="UniProtKB-SubCell"/>
</dbReference>
<name>A0A221KIH8_VITFI</name>
<evidence type="ECO:0000256" key="2">
    <source>
        <dbReference type="ARBA" id="ARBA00022692"/>
    </source>
</evidence>
<evidence type="ECO:0000256" key="4">
    <source>
        <dbReference type="ARBA" id="ARBA00023136"/>
    </source>
</evidence>
<feature type="domain" description="GtrA/DPMS transmembrane" evidence="6">
    <location>
        <begin position="1"/>
        <end position="119"/>
    </location>
</feature>
<keyword evidence="4 5" id="KW-0472">Membrane</keyword>
<dbReference type="InterPro" id="IPR007267">
    <property type="entry name" value="GtrA_DPMS_TM"/>
</dbReference>
<keyword evidence="8" id="KW-1185">Reference proteome</keyword>
<dbReference type="EMBL" id="CP022423">
    <property type="protein sequence ID" value="ASM78816.1"/>
    <property type="molecule type" value="Genomic_DNA"/>
</dbReference>
<comment type="subcellular location">
    <subcellularLocation>
        <location evidence="1">Membrane</location>
        <topology evidence="1">Multi-pass membrane protein</topology>
    </subcellularLocation>
</comment>
<gene>
    <name evidence="7" type="ORF">VITFI_CDS3039</name>
</gene>
<dbReference type="AlphaFoldDB" id="A0A221KIH8"/>
<accession>A0A221KIH8</accession>
<evidence type="ECO:0000256" key="1">
    <source>
        <dbReference type="ARBA" id="ARBA00004141"/>
    </source>
</evidence>
<feature type="transmembrane region" description="Helical" evidence="5">
    <location>
        <begin position="94"/>
        <end position="113"/>
    </location>
</feature>
<protein>
    <recommendedName>
        <fullName evidence="6">GtrA/DPMS transmembrane domain-containing protein</fullName>
    </recommendedName>
</protein>
<keyword evidence="3 5" id="KW-1133">Transmembrane helix</keyword>
<feature type="transmembrane region" description="Helical" evidence="5">
    <location>
        <begin position="65"/>
        <end position="88"/>
    </location>
</feature>
<organism evidence="7 8">
    <name type="scientific">Vitreoscilla filiformis</name>
    <dbReference type="NCBI Taxonomy" id="63"/>
    <lineage>
        <taxon>Bacteria</taxon>
        <taxon>Pseudomonadati</taxon>
        <taxon>Pseudomonadota</taxon>
        <taxon>Betaproteobacteria</taxon>
        <taxon>Neisseriales</taxon>
        <taxon>Neisseriaceae</taxon>
        <taxon>Vitreoscilla</taxon>
    </lineage>
</organism>
<proteinExistence type="predicted"/>
<evidence type="ECO:0000259" key="6">
    <source>
        <dbReference type="Pfam" id="PF04138"/>
    </source>
</evidence>
<evidence type="ECO:0000256" key="5">
    <source>
        <dbReference type="SAM" id="Phobius"/>
    </source>
</evidence>
<dbReference type="Proteomes" id="UP000199729">
    <property type="component" value="Chromosome"/>
</dbReference>
<dbReference type="GO" id="GO:0000271">
    <property type="term" value="P:polysaccharide biosynthetic process"/>
    <property type="evidence" value="ECO:0007669"/>
    <property type="project" value="InterPro"/>
</dbReference>